<organism evidence="3 4">
    <name type="scientific">Purpureocillium lilacinum</name>
    <name type="common">Paecilomyces lilacinus</name>
    <dbReference type="NCBI Taxonomy" id="33203"/>
    <lineage>
        <taxon>Eukaryota</taxon>
        <taxon>Fungi</taxon>
        <taxon>Dikarya</taxon>
        <taxon>Ascomycota</taxon>
        <taxon>Pezizomycotina</taxon>
        <taxon>Sordariomycetes</taxon>
        <taxon>Hypocreomycetidae</taxon>
        <taxon>Hypocreales</taxon>
        <taxon>Ophiocordycipitaceae</taxon>
        <taxon>Purpureocillium</taxon>
    </lineage>
</organism>
<keyword evidence="1" id="KW-0812">Transmembrane</keyword>
<evidence type="ECO:0008006" key="5">
    <source>
        <dbReference type="Google" id="ProtNLM"/>
    </source>
</evidence>
<comment type="caution">
    <text evidence="3">The sequence shown here is derived from an EMBL/GenBank/DDBJ whole genome shotgun (WGS) entry which is preliminary data.</text>
</comment>
<gene>
    <name evidence="3" type="ORF">Purlil1_12934</name>
</gene>
<name>A0ABR0BG36_PURLI</name>
<dbReference type="SUPFAM" id="SSF50998">
    <property type="entry name" value="Quinoprotein alcohol dehydrogenase-like"/>
    <property type="match status" value="1"/>
</dbReference>
<dbReference type="InterPro" id="IPR039535">
    <property type="entry name" value="ASST-like"/>
</dbReference>
<dbReference type="PANTHER" id="PTHR35340">
    <property type="entry name" value="PQQ ENZYME REPEAT PROTEIN-RELATED"/>
    <property type="match status" value="1"/>
</dbReference>
<protein>
    <recommendedName>
        <fullName evidence="5">Arylsulfotransferase protein</fullName>
    </recommendedName>
</protein>
<sequence>MQHYMAALNLLVGTLFMVWLAVRFGDFRDSNASDGPYFESSTAYDWGAHGISPEQTYRTFKQRSPKPNVLLQNEHCDTGFIFLNQPSAPYRAAPFMIFDNNANLVWMPEDGWTGIGAEDVTVQQLNGRNYMVYRHLDTTRRRGSDRYIMMDESYQVFMEIRPLGYFSGELRGLRITKNGGAIISFTNQTRSGLNDRSPSAQRTYESVFQEIDLESGELLFEWRAPSRTASINSIDKGGDGDYLVAGSFSGSNTVICVGRKQGQVLWQLGGSGNDFKDASGGAATRFSGNHLASFVENKASLVIIDRGPTKLSGSAGRWLDGHALEVELDLEQMVASVAEVYPMSRNGSIPSIQLLSNRNTLLSYDEMSSFREFSKGKVRCEVHFAPSKLRNLNRIPGMAALAKDHDFHLSKFHWVGKPKNPPEIAVDPEEKAVYVSWNGATSIDAWVLQSARRGNSDTWSDDIRVPKVHFETRIPIPRHSGPILRIVALDRDCKIAGYTRTASKHMKTTQPIRKTERIPTWVVTGLSASFLGLYMYGRIHRVRHTMSPETVSGKHVVLTGHCANHLNDNKW</sequence>
<keyword evidence="4" id="KW-1185">Reference proteome</keyword>
<reference evidence="3 4" key="1">
    <citation type="journal article" date="2024" name="Microbiol. Resour. Announc.">
        <title>Genome annotations for the ascomycete fungi Trichoderma harzianum, Trichoderma aggressivum, and Purpureocillium lilacinum.</title>
        <authorList>
            <person name="Beijen E.P.W."/>
            <person name="Ohm R.A."/>
        </authorList>
    </citation>
    <scope>NUCLEOTIDE SEQUENCE [LARGE SCALE GENOMIC DNA]</scope>
    <source>
        <strain evidence="3 4">CBS 150709</strain>
    </source>
</reference>
<dbReference type="InterPro" id="IPR053143">
    <property type="entry name" value="Arylsulfate_ST"/>
</dbReference>
<keyword evidence="1" id="KW-1133">Transmembrane helix</keyword>
<dbReference type="EMBL" id="JAWRVI010000148">
    <property type="protein sequence ID" value="KAK4074622.1"/>
    <property type="molecule type" value="Genomic_DNA"/>
</dbReference>
<dbReference type="PANTHER" id="PTHR35340:SF5">
    <property type="entry name" value="ASST-DOMAIN-CONTAINING PROTEIN"/>
    <property type="match status" value="1"/>
</dbReference>
<keyword evidence="2" id="KW-0732">Signal</keyword>
<accession>A0ABR0BG36</accession>
<proteinExistence type="predicted"/>
<feature type="transmembrane region" description="Helical" evidence="1">
    <location>
        <begin position="518"/>
        <end position="537"/>
    </location>
</feature>
<dbReference type="Proteomes" id="UP001287286">
    <property type="component" value="Unassembled WGS sequence"/>
</dbReference>
<feature type="signal peptide" evidence="2">
    <location>
        <begin position="1"/>
        <end position="21"/>
    </location>
</feature>
<evidence type="ECO:0000313" key="3">
    <source>
        <dbReference type="EMBL" id="KAK4074622.1"/>
    </source>
</evidence>
<evidence type="ECO:0000256" key="1">
    <source>
        <dbReference type="SAM" id="Phobius"/>
    </source>
</evidence>
<feature type="chain" id="PRO_5046698024" description="Arylsulfotransferase protein" evidence="2">
    <location>
        <begin position="22"/>
        <end position="571"/>
    </location>
</feature>
<keyword evidence="1" id="KW-0472">Membrane</keyword>
<evidence type="ECO:0000313" key="4">
    <source>
        <dbReference type="Proteomes" id="UP001287286"/>
    </source>
</evidence>
<dbReference type="InterPro" id="IPR011047">
    <property type="entry name" value="Quinoprotein_ADH-like_sf"/>
</dbReference>
<dbReference type="Pfam" id="PF14269">
    <property type="entry name" value="Arylsulfotran_2"/>
    <property type="match status" value="1"/>
</dbReference>
<evidence type="ECO:0000256" key="2">
    <source>
        <dbReference type="SAM" id="SignalP"/>
    </source>
</evidence>